<evidence type="ECO:0000256" key="1">
    <source>
        <dbReference type="ARBA" id="ARBA00022536"/>
    </source>
</evidence>
<evidence type="ECO:0000256" key="3">
    <source>
        <dbReference type="PROSITE-ProRule" id="PRU00076"/>
    </source>
</evidence>
<feature type="disulfide bond" evidence="3">
    <location>
        <begin position="296"/>
        <end position="305"/>
    </location>
</feature>
<dbReference type="PANTHER" id="PTHR24044">
    <property type="entry name" value="NOTCH LIGAND FAMILY MEMBER"/>
    <property type="match status" value="1"/>
</dbReference>
<dbReference type="InterPro" id="IPR050906">
    <property type="entry name" value="Notch_signaling"/>
</dbReference>
<evidence type="ECO:0000313" key="7">
    <source>
        <dbReference type="Proteomes" id="UP000008068"/>
    </source>
</evidence>
<dbReference type="STRING" id="135651.G0N1V7"/>
<dbReference type="AlphaFoldDB" id="G0N1V7"/>
<sequence>MILSLLISVLSALLGVVSQVVNVRLPTFYGRQTEVGDDFFFSFNLCEVHKHAPSCFLRQLVCQKNFLFPVPKTTVVFRIGYKKDYMGETLSDFHDIPFNLTRKYNSFVFRLNKDSDLLFYPTEKVCRTSEGYYTNSSCHWMCDFREWNVNTNKEIQLNPEVTWAMVNGGDRNCSFAKFGTVWDTCRACTPSKKCKHGRCLVQNGVVHENTCSCEHGYYGANCDRDSVCFLANPCHKGTCRRSPESPTGLRCECQPGFYGEHCDLSHDKPKFCRKNSDCQNGGKCIQRAKKDNYCKCPNDFVGNFCETPFKCPNNRS</sequence>
<comment type="caution">
    <text evidence="3">Lacks conserved residue(s) required for the propagation of feature annotation.</text>
</comment>
<dbReference type="PROSITE" id="PS00022">
    <property type="entry name" value="EGF_1"/>
    <property type="match status" value="3"/>
</dbReference>
<dbReference type="Gene3D" id="2.10.25.10">
    <property type="entry name" value="Laminin"/>
    <property type="match status" value="3"/>
</dbReference>
<dbReference type="PANTHER" id="PTHR24044:SF420">
    <property type="entry name" value="DELTA AND NOTCH-LIKE EPIDERMAL GROWTH FACTOR-RELATED RECEPTOR ISOFORM X1"/>
    <property type="match status" value="1"/>
</dbReference>
<protein>
    <recommendedName>
        <fullName evidence="5">EGF-like domain-containing protein</fullName>
    </recommendedName>
</protein>
<reference evidence="7" key="1">
    <citation type="submission" date="2011-07" db="EMBL/GenBank/DDBJ databases">
        <authorList>
            <consortium name="Caenorhabditis brenneri Sequencing and Analysis Consortium"/>
            <person name="Wilson R.K."/>
        </authorList>
    </citation>
    <scope>NUCLEOTIDE SEQUENCE [LARGE SCALE GENOMIC DNA]</scope>
    <source>
        <strain evidence="7">PB2801</strain>
    </source>
</reference>
<organism evidence="7">
    <name type="scientific">Caenorhabditis brenneri</name>
    <name type="common">Nematode worm</name>
    <dbReference type="NCBI Taxonomy" id="135651"/>
    <lineage>
        <taxon>Eukaryota</taxon>
        <taxon>Metazoa</taxon>
        <taxon>Ecdysozoa</taxon>
        <taxon>Nematoda</taxon>
        <taxon>Chromadorea</taxon>
        <taxon>Rhabditida</taxon>
        <taxon>Rhabditina</taxon>
        <taxon>Rhabditomorpha</taxon>
        <taxon>Rhabditoidea</taxon>
        <taxon>Rhabditidae</taxon>
        <taxon>Peloderinae</taxon>
        <taxon>Caenorhabditis</taxon>
    </lineage>
</organism>
<accession>G0N1V7</accession>
<dbReference type="InParanoid" id="G0N1V7"/>
<evidence type="ECO:0000259" key="5">
    <source>
        <dbReference type="PROSITE" id="PS50026"/>
    </source>
</evidence>
<keyword evidence="4" id="KW-0732">Signal</keyword>
<dbReference type="PROSITE" id="PS01186">
    <property type="entry name" value="EGF_2"/>
    <property type="match status" value="2"/>
</dbReference>
<evidence type="ECO:0000256" key="2">
    <source>
        <dbReference type="ARBA" id="ARBA00023157"/>
    </source>
</evidence>
<dbReference type="eggNOG" id="KOG1217">
    <property type="taxonomic scope" value="Eukaryota"/>
</dbReference>
<proteinExistence type="predicted"/>
<dbReference type="SUPFAM" id="SSF57196">
    <property type="entry name" value="EGF/Laminin"/>
    <property type="match status" value="2"/>
</dbReference>
<dbReference type="FunFam" id="2.10.25.10:FF:000118">
    <property type="entry name" value="protein delta homolog 2"/>
    <property type="match status" value="1"/>
</dbReference>
<dbReference type="OrthoDB" id="283575at2759"/>
<feature type="chain" id="PRO_5003404987" description="EGF-like domain-containing protein" evidence="4">
    <location>
        <begin position="20"/>
        <end position="316"/>
    </location>
</feature>
<feature type="domain" description="EGF-like" evidence="5">
    <location>
        <begin position="224"/>
        <end position="263"/>
    </location>
</feature>
<dbReference type="SMART" id="SM00181">
    <property type="entry name" value="EGF"/>
    <property type="match status" value="3"/>
</dbReference>
<dbReference type="EMBL" id="GL379828">
    <property type="protein sequence ID" value="EGT50317.1"/>
    <property type="molecule type" value="Genomic_DNA"/>
</dbReference>
<feature type="disulfide bond" evidence="3">
    <location>
        <begin position="253"/>
        <end position="262"/>
    </location>
</feature>
<keyword evidence="1 3" id="KW-0245">EGF-like domain</keyword>
<feature type="signal peptide" evidence="4">
    <location>
        <begin position="1"/>
        <end position="19"/>
    </location>
</feature>
<evidence type="ECO:0000256" key="4">
    <source>
        <dbReference type="SAM" id="SignalP"/>
    </source>
</evidence>
<dbReference type="PROSITE" id="PS50026">
    <property type="entry name" value="EGF_3"/>
    <property type="match status" value="2"/>
</dbReference>
<dbReference type="InterPro" id="IPR000742">
    <property type="entry name" value="EGF"/>
</dbReference>
<dbReference type="Proteomes" id="UP000008068">
    <property type="component" value="Unassembled WGS sequence"/>
</dbReference>
<dbReference type="GO" id="GO:0005112">
    <property type="term" value="F:Notch binding"/>
    <property type="evidence" value="ECO:0007669"/>
    <property type="project" value="TreeGrafter"/>
</dbReference>
<name>G0N1V7_CAEBE</name>
<feature type="disulfide bond" evidence="3">
    <location>
        <begin position="234"/>
        <end position="251"/>
    </location>
</feature>
<feature type="domain" description="EGF-like" evidence="5">
    <location>
        <begin position="268"/>
        <end position="306"/>
    </location>
</feature>
<dbReference type="HOGENOM" id="CLU_880626_0_0_1"/>
<gene>
    <name evidence="6" type="ORF">CAEBREN_13895</name>
</gene>
<keyword evidence="7" id="KW-1185">Reference proteome</keyword>
<evidence type="ECO:0000313" key="6">
    <source>
        <dbReference type="EMBL" id="EGT50317.1"/>
    </source>
</evidence>
<keyword evidence="2 3" id="KW-1015">Disulfide bond</keyword>